<dbReference type="CDD" id="cd00009">
    <property type="entry name" value="AAA"/>
    <property type="match status" value="1"/>
</dbReference>
<dbReference type="InterPro" id="IPR049945">
    <property type="entry name" value="AAA_22"/>
</dbReference>
<dbReference type="SUPFAM" id="SSF52540">
    <property type="entry name" value="P-loop containing nucleoside triphosphate hydrolases"/>
    <property type="match status" value="1"/>
</dbReference>
<name>A0A1I6GCW7_9GAMM</name>
<organism evidence="3 4">
    <name type="scientific">Marinobacter gudaonensis</name>
    <dbReference type="NCBI Taxonomy" id="375760"/>
    <lineage>
        <taxon>Bacteria</taxon>
        <taxon>Pseudomonadati</taxon>
        <taxon>Pseudomonadota</taxon>
        <taxon>Gammaproteobacteria</taxon>
        <taxon>Pseudomonadales</taxon>
        <taxon>Marinobacteraceae</taxon>
        <taxon>Marinobacter</taxon>
    </lineage>
</organism>
<evidence type="ECO:0000313" key="3">
    <source>
        <dbReference type="EMBL" id="SFR40026.1"/>
    </source>
</evidence>
<feature type="domain" description="AAA+ ATPase" evidence="2">
    <location>
        <begin position="42"/>
        <end position="186"/>
    </location>
</feature>
<dbReference type="AlphaFoldDB" id="A0A1I6GCW7"/>
<dbReference type="STRING" id="375760.SAMN04488073_0482"/>
<feature type="region of interest" description="Disordered" evidence="1">
    <location>
        <begin position="552"/>
        <end position="572"/>
    </location>
</feature>
<dbReference type="OrthoDB" id="9780149at2"/>
<dbReference type="InterPro" id="IPR027417">
    <property type="entry name" value="P-loop_NTPase"/>
</dbReference>
<dbReference type="Proteomes" id="UP000199290">
    <property type="component" value="Unassembled WGS sequence"/>
</dbReference>
<dbReference type="GO" id="GO:0016887">
    <property type="term" value="F:ATP hydrolysis activity"/>
    <property type="evidence" value="ECO:0007669"/>
    <property type="project" value="InterPro"/>
</dbReference>
<accession>A0A1I6GCW7</accession>
<keyword evidence="4" id="KW-1185">Reference proteome</keyword>
<dbReference type="Gene3D" id="3.90.70.10">
    <property type="entry name" value="Cysteine proteinases"/>
    <property type="match status" value="1"/>
</dbReference>
<evidence type="ECO:0000256" key="1">
    <source>
        <dbReference type="SAM" id="MobiDB-lite"/>
    </source>
</evidence>
<reference evidence="4" key="1">
    <citation type="submission" date="2016-10" db="EMBL/GenBank/DDBJ databases">
        <authorList>
            <person name="Varghese N."/>
            <person name="Submissions S."/>
        </authorList>
    </citation>
    <scope>NUCLEOTIDE SEQUENCE [LARGE SCALE GENOMIC DNA]</scope>
    <source>
        <strain evidence="4">CGMCC 1.6294</strain>
    </source>
</reference>
<protein>
    <submittedName>
        <fullName evidence="3">General secretion pathway protein A</fullName>
    </submittedName>
</protein>
<dbReference type="RefSeq" id="WP_091985581.1">
    <property type="nucleotide sequence ID" value="NZ_FOYV01000001.1"/>
</dbReference>
<dbReference type="PANTHER" id="PTHR35894">
    <property type="entry name" value="GENERAL SECRETION PATHWAY PROTEIN A-RELATED"/>
    <property type="match status" value="1"/>
</dbReference>
<dbReference type="Pfam" id="PF13401">
    <property type="entry name" value="AAA_22"/>
    <property type="match status" value="1"/>
</dbReference>
<dbReference type="PANTHER" id="PTHR35894:SF1">
    <property type="entry name" value="PHOSPHORIBULOKINASE _ URIDINE KINASE FAMILY"/>
    <property type="match status" value="1"/>
</dbReference>
<dbReference type="InterPro" id="IPR052026">
    <property type="entry name" value="ExeA_AAA_ATPase_DNA-bind"/>
</dbReference>
<evidence type="ECO:0000259" key="2">
    <source>
        <dbReference type="SMART" id="SM00382"/>
    </source>
</evidence>
<dbReference type="SMART" id="SM00382">
    <property type="entry name" value="AAA"/>
    <property type="match status" value="1"/>
</dbReference>
<gene>
    <name evidence="3" type="ORF">SAMN04488073_0482</name>
</gene>
<dbReference type="Gene3D" id="3.40.50.300">
    <property type="entry name" value="P-loop containing nucleotide triphosphate hydrolases"/>
    <property type="match status" value="1"/>
</dbReference>
<evidence type="ECO:0000313" key="4">
    <source>
        <dbReference type="Proteomes" id="UP000199290"/>
    </source>
</evidence>
<dbReference type="InterPro" id="IPR003593">
    <property type="entry name" value="AAA+_ATPase"/>
</dbReference>
<dbReference type="EMBL" id="FOYV01000001">
    <property type="protein sequence ID" value="SFR40026.1"/>
    <property type="molecule type" value="Genomic_DNA"/>
</dbReference>
<proteinExistence type="predicted"/>
<sequence>MYYDFFGFREPPFSIAPDPRYLYLSDRHKEALAHLMYGVQGQGGFIVITGEVGTGKTTVSRCFIENAPDNVDIALILNPRLSARELLSSVCDELEISHDLGASIKELVDLINRDLLRAHAAGRHKVLMIDEAQNLSADVLEQLRLLTNLETAEKKLLQIVLLGQPELQDMLALPELRQLNQRVTARYHLDAIGRQELPAYLRYRLGVAGLRGDVFSSGAVQRLYRESQGIPRLINLISDRALLGAYAEGEHEVSASHIKCAAKEVRGNSVAGAARSARRPDRSQVLVVAASILVAIISTVWLFQRWNPEPALIAQAEESVLQGAVERAEEPSIETDVAEPETSVEQPDVLPSLAVPAQLLDSVTAFKALFRAWGLQYNPSSAPVACDYARNQGLGCLERQGSRRSLEFLDRPAMLALQDEQGNRGFVVLRHLDGDRAGIMLADGRHIVSFASIEPYWYGDYRVLWRFPEYMTDERFSGNGAGEQLWIGARMMDLADRFAGSLSDSDRIKRLDAEAQVRWYQSLRGLTVDGIAGAMTIIQMNNDLGAAVPRLSSEKAVPQPQSESAQRLRENE</sequence>